<gene>
    <name evidence="1" type="ORF">HPC62_13930</name>
</gene>
<proteinExistence type="predicted"/>
<evidence type="ECO:0000313" key="1">
    <source>
        <dbReference type="EMBL" id="QKD83147.1"/>
    </source>
</evidence>
<keyword evidence="2" id="KW-1185">Reference proteome</keyword>
<evidence type="ECO:0000313" key="2">
    <source>
        <dbReference type="Proteomes" id="UP000505210"/>
    </source>
</evidence>
<dbReference type="RefSeq" id="WP_172356615.1">
    <property type="nucleotide sequence ID" value="NZ_CP053661.1"/>
</dbReference>
<dbReference type="Proteomes" id="UP000505210">
    <property type="component" value="Chromosome"/>
</dbReference>
<reference evidence="1 2" key="1">
    <citation type="submission" date="2020-05" db="EMBL/GenBank/DDBJ databases">
        <title>Complete genome sequence of of a novel Thermoleptolyngbya strain isolated from hot springs of Ganzi, Sichuan China.</title>
        <authorList>
            <person name="Tang J."/>
            <person name="Daroch M."/>
            <person name="Li L."/>
            <person name="Waleron K."/>
            <person name="Waleron M."/>
            <person name="Waleron M."/>
        </authorList>
    </citation>
    <scope>NUCLEOTIDE SEQUENCE [LARGE SCALE GENOMIC DNA]</scope>
    <source>
        <strain evidence="1 2">PKUAC-SCTA183</strain>
    </source>
</reference>
<dbReference type="AlphaFoldDB" id="A0A6M8BE70"/>
<organism evidence="1 2">
    <name type="scientific">Thermoleptolyngbya sichuanensis A183</name>
    <dbReference type="NCBI Taxonomy" id="2737172"/>
    <lineage>
        <taxon>Bacteria</taxon>
        <taxon>Bacillati</taxon>
        <taxon>Cyanobacteriota</taxon>
        <taxon>Cyanophyceae</taxon>
        <taxon>Oculatellales</taxon>
        <taxon>Oculatellaceae</taxon>
        <taxon>Thermoleptolyngbya</taxon>
        <taxon>Thermoleptolyngbya sichuanensis</taxon>
    </lineage>
</organism>
<sequence>MKYQDFGLITVGQRHTRSLDAEGAEFTWRSDWLELTLTFRNPSLAEQWVVESGVFEVALNVVEQVPFLCFRIFQVDKYAGPGRTKPATLVLPWQECPFHLCQLHPEQLPNFDPVLHNPNFQLPLAVVLTDLETKRVRAVRQFALGSFLSRSFVEALLKTFPYYTHLSYPNAVDRILAKHPINTIGDSARIRCRSEQ</sequence>
<dbReference type="KEGG" id="theu:HPC62_13930"/>
<protein>
    <submittedName>
        <fullName evidence="1">Uncharacterized protein</fullName>
    </submittedName>
</protein>
<accession>A0A6M8BE70</accession>
<dbReference type="EMBL" id="CP053661">
    <property type="protein sequence ID" value="QKD83147.1"/>
    <property type="molecule type" value="Genomic_DNA"/>
</dbReference>
<name>A0A6M8BE70_9CYAN</name>